<dbReference type="PANTHER" id="PTHR35175:SF2">
    <property type="entry name" value="DUF1289 DOMAIN-CONTAINING PROTEIN"/>
    <property type="match status" value="1"/>
</dbReference>
<dbReference type="OrthoDB" id="9811423at2"/>
<dbReference type="InterPro" id="IPR010710">
    <property type="entry name" value="DUF1289"/>
</dbReference>
<organism evidence="1 2">
    <name type="scientific">Atopomonas hussainii</name>
    <dbReference type="NCBI Taxonomy" id="1429083"/>
    <lineage>
        <taxon>Bacteria</taxon>
        <taxon>Pseudomonadati</taxon>
        <taxon>Pseudomonadota</taxon>
        <taxon>Gammaproteobacteria</taxon>
        <taxon>Pseudomonadales</taxon>
        <taxon>Pseudomonadaceae</taxon>
        <taxon>Atopomonas</taxon>
    </lineage>
</organism>
<dbReference type="PANTHER" id="PTHR35175">
    <property type="entry name" value="DUF1289 DOMAIN-CONTAINING PROTEIN"/>
    <property type="match status" value="1"/>
</dbReference>
<dbReference type="STRING" id="1429083.GCA_001885685_02735"/>
<sequence>MSVLSALSAPKSPCVSVCALDDDNICIGCQRSGEEISRWGRMSADEKRAVLKRCHERTQARGQYLANPSAS</sequence>
<evidence type="ECO:0000313" key="2">
    <source>
        <dbReference type="Proteomes" id="UP000185766"/>
    </source>
</evidence>
<dbReference type="Pfam" id="PF06945">
    <property type="entry name" value="DUF1289"/>
    <property type="match status" value="1"/>
</dbReference>
<reference evidence="1 2" key="1">
    <citation type="submission" date="2016-10" db="EMBL/GenBank/DDBJ databases">
        <authorList>
            <person name="de Groot N.N."/>
        </authorList>
    </citation>
    <scope>NUCLEOTIDE SEQUENCE [LARGE SCALE GENOMIC DNA]</scope>
    <source>
        <strain evidence="1 2">JCM 19513</strain>
    </source>
</reference>
<accession>A0A1H7IZU4</accession>
<dbReference type="Proteomes" id="UP000185766">
    <property type="component" value="Unassembled WGS sequence"/>
</dbReference>
<evidence type="ECO:0008006" key="3">
    <source>
        <dbReference type="Google" id="ProtNLM"/>
    </source>
</evidence>
<protein>
    <recommendedName>
        <fullName evidence="3">Fe-S protein</fullName>
    </recommendedName>
</protein>
<keyword evidence="2" id="KW-1185">Reference proteome</keyword>
<evidence type="ECO:0000313" key="1">
    <source>
        <dbReference type="EMBL" id="SEK67482.1"/>
    </source>
</evidence>
<dbReference type="AlphaFoldDB" id="A0A1H7IZU4"/>
<proteinExistence type="predicted"/>
<gene>
    <name evidence="1" type="ORF">SAMN05216214_104117</name>
</gene>
<dbReference type="EMBL" id="FOAS01000004">
    <property type="protein sequence ID" value="SEK67482.1"/>
    <property type="molecule type" value="Genomic_DNA"/>
</dbReference>
<name>A0A1H7IZU4_9GAMM</name>
<dbReference type="RefSeq" id="WP_071871929.1">
    <property type="nucleotide sequence ID" value="NZ_FOAS01000004.1"/>
</dbReference>